<dbReference type="Proteomes" id="UP000215914">
    <property type="component" value="Unassembled WGS sequence"/>
</dbReference>
<proteinExistence type="predicted"/>
<sequence>MTVKKRSKKVVNNGSVYFLNTVTVITKPRYGFYGNPITLKTRVLIMHTSLPYGFRERGREGGREREREREREGGGGGQIYIFLFLSLSCLNV</sequence>
<reference evidence="1" key="1">
    <citation type="journal article" date="2017" name="Nature">
        <title>The sunflower genome provides insights into oil metabolism, flowering and Asterid evolution.</title>
        <authorList>
            <person name="Badouin H."/>
            <person name="Gouzy J."/>
            <person name="Grassa C.J."/>
            <person name="Murat F."/>
            <person name="Staton S.E."/>
            <person name="Cottret L."/>
            <person name="Lelandais-Briere C."/>
            <person name="Owens G.L."/>
            <person name="Carrere S."/>
            <person name="Mayjonade B."/>
            <person name="Legrand L."/>
            <person name="Gill N."/>
            <person name="Kane N.C."/>
            <person name="Bowers J.E."/>
            <person name="Hubner S."/>
            <person name="Bellec A."/>
            <person name="Berard A."/>
            <person name="Berges H."/>
            <person name="Blanchet N."/>
            <person name="Boniface M.C."/>
            <person name="Brunel D."/>
            <person name="Catrice O."/>
            <person name="Chaidir N."/>
            <person name="Claudel C."/>
            <person name="Donnadieu C."/>
            <person name="Faraut T."/>
            <person name="Fievet G."/>
            <person name="Helmstetter N."/>
            <person name="King M."/>
            <person name="Knapp S.J."/>
            <person name="Lai Z."/>
            <person name="Le Paslier M.C."/>
            <person name="Lippi Y."/>
            <person name="Lorenzon L."/>
            <person name="Mandel J.R."/>
            <person name="Marage G."/>
            <person name="Marchand G."/>
            <person name="Marquand E."/>
            <person name="Bret-Mestries E."/>
            <person name="Morien E."/>
            <person name="Nambeesan S."/>
            <person name="Nguyen T."/>
            <person name="Pegot-Espagnet P."/>
            <person name="Pouilly N."/>
            <person name="Raftis F."/>
            <person name="Sallet E."/>
            <person name="Schiex T."/>
            <person name="Thomas J."/>
            <person name="Vandecasteele C."/>
            <person name="Vares D."/>
            <person name="Vear F."/>
            <person name="Vautrin S."/>
            <person name="Crespi M."/>
            <person name="Mangin B."/>
            <person name="Burke J.M."/>
            <person name="Salse J."/>
            <person name="Munos S."/>
            <person name="Vincourt P."/>
            <person name="Rieseberg L.H."/>
            <person name="Langlade N.B."/>
        </authorList>
    </citation>
    <scope>NUCLEOTIDE SEQUENCE</scope>
    <source>
        <tissue evidence="1">Leaves</tissue>
    </source>
</reference>
<name>A0A9K3I3D0_HELAN</name>
<gene>
    <name evidence="1" type="ORF">HanXRQr2_Chr09g0368981</name>
</gene>
<dbReference type="Gramene" id="mRNA:HanXRQr2_Chr09g0368981">
    <property type="protein sequence ID" value="CDS:HanXRQr2_Chr09g0368981.1"/>
    <property type="gene ID" value="HanXRQr2_Chr09g0368981"/>
</dbReference>
<protein>
    <submittedName>
        <fullName evidence="1">Uncharacterized protein</fullName>
    </submittedName>
</protein>
<accession>A0A9K3I3D0</accession>
<keyword evidence="2" id="KW-1185">Reference proteome</keyword>
<evidence type="ECO:0000313" key="2">
    <source>
        <dbReference type="Proteomes" id="UP000215914"/>
    </source>
</evidence>
<comment type="caution">
    <text evidence="1">The sequence shown here is derived from an EMBL/GenBank/DDBJ whole genome shotgun (WGS) entry which is preliminary data.</text>
</comment>
<dbReference type="EMBL" id="MNCJ02000324">
    <property type="protein sequence ID" value="KAF5789255.1"/>
    <property type="molecule type" value="Genomic_DNA"/>
</dbReference>
<evidence type="ECO:0000313" key="1">
    <source>
        <dbReference type="EMBL" id="KAF5789255.1"/>
    </source>
</evidence>
<reference evidence="1" key="2">
    <citation type="submission" date="2020-06" db="EMBL/GenBank/DDBJ databases">
        <title>Helianthus annuus Genome sequencing and assembly Release 2.</title>
        <authorList>
            <person name="Gouzy J."/>
            <person name="Langlade N."/>
            <person name="Munos S."/>
        </authorList>
    </citation>
    <scope>NUCLEOTIDE SEQUENCE</scope>
    <source>
        <tissue evidence="1">Leaves</tissue>
    </source>
</reference>
<dbReference type="AlphaFoldDB" id="A0A9K3I3D0"/>
<organism evidence="1 2">
    <name type="scientific">Helianthus annuus</name>
    <name type="common">Common sunflower</name>
    <dbReference type="NCBI Taxonomy" id="4232"/>
    <lineage>
        <taxon>Eukaryota</taxon>
        <taxon>Viridiplantae</taxon>
        <taxon>Streptophyta</taxon>
        <taxon>Embryophyta</taxon>
        <taxon>Tracheophyta</taxon>
        <taxon>Spermatophyta</taxon>
        <taxon>Magnoliopsida</taxon>
        <taxon>eudicotyledons</taxon>
        <taxon>Gunneridae</taxon>
        <taxon>Pentapetalae</taxon>
        <taxon>asterids</taxon>
        <taxon>campanulids</taxon>
        <taxon>Asterales</taxon>
        <taxon>Asteraceae</taxon>
        <taxon>Asteroideae</taxon>
        <taxon>Heliantheae alliance</taxon>
        <taxon>Heliantheae</taxon>
        <taxon>Helianthus</taxon>
    </lineage>
</organism>